<gene>
    <name evidence="1" type="ORF">RV045_04265</name>
</gene>
<evidence type="ECO:0000313" key="2">
    <source>
        <dbReference type="Proteomes" id="UP001364695"/>
    </source>
</evidence>
<accession>A0ACC6P0B5</accession>
<organism evidence="1 2">
    <name type="scientific">Amphibiibacter pelophylacis</name>
    <dbReference type="NCBI Taxonomy" id="1799477"/>
    <lineage>
        <taxon>Bacteria</taxon>
        <taxon>Pseudomonadati</taxon>
        <taxon>Pseudomonadota</taxon>
        <taxon>Betaproteobacteria</taxon>
        <taxon>Burkholderiales</taxon>
        <taxon>Sphaerotilaceae</taxon>
        <taxon>Amphibiibacter</taxon>
    </lineage>
</organism>
<proteinExistence type="predicted"/>
<reference evidence="1" key="1">
    <citation type="submission" date="2023-10" db="EMBL/GenBank/DDBJ databases">
        <title>Amphibacter perezi, gen. nov., sp. nov. a novel taxa of the family Comamonadaceae, class Betaproteobacteria isolated from the skin microbiota of Pelophylax perezi from different populations.</title>
        <authorList>
            <person name="Costa S."/>
            <person name="Proenca D.N."/>
            <person name="Lopes I."/>
            <person name="Morais P.V."/>
        </authorList>
    </citation>
    <scope>NUCLEOTIDE SEQUENCE</scope>
    <source>
        <strain evidence="1">SL12-8</strain>
    </source>
</reference>
<comment type="caution">
    <text evidence="1">The sequence shown here is derived from an EMBL/GenBank/DDBJ whole genome shotgun (WGS) entry which is preliminary data.</text>
</comment>
<dbReference type="EMBL" id="JAWDIE010000005">
    <property type="protein sequence ID" value="MEJ7137646.1"/>
    <property type="molecule type" value="Genomic_DNA"/>
</dbReference>
<sequence length="276" mass="30605">MATTLVVHPARRGLQWLRDGLWLFGRQPLALVGLPAFFMMALLLVSVVPVFGLWIGYMALPLLGQAFVQAAYLVREGVRVPLSALWAPLRDAARRTELVRMMLIYAAGQILLTWVAQWVDNGAVDQVRAVMLDDNSTEIQLQQAMSNPDLFWGMATQMSLWTIWATIFWFVPALILWQRQTVAQGVFSNLIGLWRNKVPLTLYLLAYGLLAVGLALAVQLLALLAGGVNLLVFLALILSLPMTAVFYLGLGAMYRDCFVVRAAPIPLPDTDPENTP</sequence>
<name>A0ACC6P0B5_9BURK</name>
<protein>
    <submittedName>
        <fullName evidence="1">BPSS1780 family membrane protein</fullName>
    </submittedName>
</protein>
<keyword evidence="2" id="KW-1185">Reference proteome</keyword>
<dbReference type="Proteomes" id="UP001364695">
    <property type="component" value="Unassembled WGS sequence"/>
</dbReference>
<evidence type="ECO:0000313" key="1">
    <source>
        <dbReference type="EMBL" id="MEJ7137646.1"/>
    </source>
</evidence>